<evidence type="ECO:0000313" key="7">
    <source>
        <dbReference type="WBParaSite" id="PSAMB.scaffold10386size4115.g33323.t1"/>
    </source>
</evidence>
<evidence type="ECO:0000256" key="1">
    <source>
        <dbReference type="ARBA" id="ARBA00008140"/>
    </source>
</evidence>
<dbReference type="GO" id="GO:0070646">
    <property type="term" value="P:protein modification by small protein removal"/>
    <property type="evidence" value="ECO:0007669"/>
    <property type="project" value="TreeGrafter"/>
</dbReference>
<dbReference type="InterPro" id="IPR042266">
    <property type="entry name" value="PPPDE_sf"/>
</dbReference>
<dbReference type="Gene3D" id="3.90.1720.30">
    <property type="entry name" value="PPPDE domains"/>
    <property type="match status" value="1"/>
</dbReference>
<evidence type="ECO:0000256" key="4">
    <source>
        <dbReference type="SAM" id="MobiDB-lite"/>
    </source>
</evidence>
<dbReference type="AlphaFoldDB" id="A0A914UIW6"/>
<dbReference type="InterPro" id="IPR008580">
    <property type="entry name" value="PPPDE_dom"/>
</dbReference>
<dbReference type="GO" id="GO:0006508">
    <property type="term" value="P:proteolysis"/>
    <property type="evidence" value="ECO:0007669"/>
    <property type="project" value="UniProtKB-KW"/>
</dbReference>
<name>A0A914UIW6_9BILA</name>
<dbReference type="SMART" id="SM01179">
    <property type="entry name" value="DUF862"/>
    <property type="match status" value="1"/>
</dbReference>
<evidence type="ECO:0000256" key="3">
    <source>
        <dbReference type="ARBA" id="ARBA00022801"/>
    </source>
</evidence>
<keyword evidence="3" id="KW-0378">Hydrolase</keyword>
<reference evidence="7" key="1">
    <citation type="submission" date="2022-11" db="UniProtKB">
        <authorList>
            <consortium name="WormBaseParasite"/>
        </authorList>
    </citation>
    <scope>IDENTIFICATION</scope>
</reference>
<dbReference type="GO" id="GO:0008233">
    <property type="term" value="F:peptidase activity"/>
    <property type="evidence" value="ECO:0007669"/>
    <property type="project" value="UniProtKB-KW"/>
</dbReference>
<dbReference type="PANTHER" id="PTHR12378:SF7">
    <property type="entry name" value="DESUMOYLATING ISOPEPTIDASE 1"/>
    <property type="match status" value="1"/>
</dbReference>
<dbReference type="Pfam" id="PF05903">
    <property type="entry name" value="Peptidase_C97"/>
    <property type="match status" value="1"/>
</dbReference>
<feature type="compositionally biased region" description="Basic and acidic residues" evidence="4">
    <location>
        <begin position="222"/>
        <end position="239"/>
    </location>
</feature>
<organism evidence="6 7">
    <name type="scientific">Plectus sambesii</name>
    <dbReference type="NCBI Taxonomy" id="2011161"/>
    <lineage>
        <taxon>Eukaryota</taxon>
        <taxon>Metazoa</taxon>
        <taxon>Ecdysozoa</taxon>
        <taxon>Nematoda</taxon>
        <taxon>Chromadorea</taxon>
        <taxon>Plectida</taxon>
        <taxon>Plectina</taxon>
        <taxon>Plectoidea</taxon>
        <taxon>Plectidae</taxon>
        <taxon>Plectus</taxon>
    </lineage>
</organism>
<proteinExistence type="inferred from homology"/>
<evidence type="ECO:0000256" key="2">
    <source>
        <dbReference type="ARBA" id="ARBA00022670"/>
    </source>
</evidence>
<dbReference type="PROSITE" id="PS51858">
    <property type="entry name" value="PPPDE"/>
    <property type="match status" value="1"/>
</dbReference>
<accession>A0A914UIW6</accession>
<dbReference type="WBParaSite" id="PSAMB.scaffold10386size4115.g33323.t1">
    <property type="protein sequence ID" value="PSAMB.scaffold10386size4115.g33323.t1"/>
    <property type="gene ID" value="PSAMB.scaffold10386size4115.g33323"/>
</dbReference>
<evidence type="ECO:0000313" key="6">
    <source>
        <dbReference type="Proteomes" id="UP000887566"/>
    </source>
</evidence>
<feature type="compositionally biased region" description="Low complexity" evidence="4">
    <location>
        <begin position="188"/>
        <end position="203"/>
    </location>
</feature>
<sequence>MGTTKVQVYVYELTNGMARAMSRSLLGFEVEGIWHTGIVAYNREYFFGSHGISNVVPGGVIGQPTEIIDIGESEIPINVFKEFLRELASDRFHGTKYNLLEHNCNNFSNEVAQFLTGNPIPAKIVNLPSDVMRSPFRQSIRPFLENVISRGSGLGQFRQYQQSSAHPPGQAPIVPLPAILQHLGIPVPSTTPQPAAVQQPPTAGSVAQPSSRSSRTKSSTHSKKDAASSNSSHHDFDLD</sequence>
<dbReference type="Proteomes" id="UP000887566">
    <property type="component" value="Unplaced"/>
</dbReference>
<comment type="similarity">
    <text evidence="1">Belongs to the DeSI family.</text>
</comment>
<protein>
    <submittedName>
        <fullName evidence="7">PPPDE domain-containing protein</fullName>
    </submittedName>
</protein>
<feature type="region of interest" description="Disordered" evidence="4">
    <location>
        <begin position="185"/>
        <end position="239"/>
    </location>
</feature>
<keyword evidence="6" id="KW-1185">Reference proteome</keyword>
<keyword evidence="2" id="KW-0645">Protease</keyword>
<dbReference type="PANTHER" id="PTHR12378">
    <property type="entry name" value="DESUMOYLATING ISOPEPTIDASE"/>
    <property type="match status" value="1"/>
</dbReference>
<evidence type="ECO:0000259" key="5">
    <source>
        <dbReference type="PROSITE" id="PS51858"/>
    </source>
</evidence>
<feature type="domain" description="PPPDE" evidence="5">
    <location>
        <begin position="4"/>
        <end position="145"/>
    </location>
</feature>